<dbReference type="EMBL" id="AJYA01000024">
    <property type="protein sequence ID" value="EIM76040.1"/>
    <property type="molecule type" value="Genomic_DNA"/>
</dbReference>
<comment type="caution">
    <text evidence="1">The sequence shown here is derived from an EMBL/GenBank/DDBJ whole genome shotgun (WGS) entry which is preliminary data.</text>
</comment>
<name>I5C2I8_9BACT</name>
<dbReference type="OrthoDB" id="9773381at2"/>
<evidence type="ECO:0008006" key="3">
    <source>
        <dbReference type="Google" id="ProtNLM"/>
    </source>
</evidence>
<evidence type="ECO:0000313" key="1">
    <source>
        <dbReference type="EMBL" id="EIM76040.1"/>
    </source>
</evidence>
<dbReference type="STRING" id="1189621.A3SI_11804"/>
<organism evidence="1 2">
    <name type="scientific">Nitritalea halalkaliphila LW7</name>
    <dbReference type="NCBI Taxonomy" id="1189621"/>
    <lineage>
        <taxon>Bacteria</taxon>
        <taxon>Pseudomonadati</taxon>
        <taxon>Bacteroidota</taxon>
        <taxon>Cytophagia</taxon>
        <taxon>Cytophagales</taxon>
        <taxon>Cyclobacteriaceae</taxon>
        <taxon>Nitritalea</taxon>
    </lineage>
</organism>
<dbReference type="Proteomes" id="UP000005551">
    <property type="component" value="Unassembled WGS sequence"/>
</dbReference>
<protein>
    <recommendedName>
        <fullName evidence="3">DUF4835 domain-containing protein</fullName>
    </recommendedName>
</protein>
<dbReference type="PATRIC" id="fig|1189621.3.peg.2457"/>
<accession>I5C2I8</accession>
<dbReference type="InterPro" id="IPR032274">
    <property type="entry name" value="DUF4835"/>
</dbReference>
<dbReference type="AlphaFoldDB" id="I5C2I8"/>
<dbReference type="RefSeq" id="WP_009055435.1">
    <property type="nucleotide sequence ID" value="NZ_AJYA01000024.1"/>
</dbReference>
<keyword evidence="2" id="KW-1185">Reference proteome</keyword>
<dbReference type="Pfam" id="PF16119">
    <property type="entry name" value="DUF4835"/>
    <property type="match status" value="1"/>
</dbReference>
<evidence type="ECO:0000313" key="2">
    <source>
        <dbReference type="Proteomes" id="UP000005551"/>
    </source>
</evidence>
<sequence>MKYWQHILFLCFFLGGGLPLTLVAQELNLQVIINSERARTQEKEVFEDMKVTFEQFLNNRNWTNEDFLPHERIKGNVLITINDMPQVGFYNATVQIQAVRPVHGTNYESMYLNFIDRNWSFEYLQNQPLEFNRFSFLNNISSLLSYYAYIILGLDADTFALRGGDPYFEIANNIVNNAQQSNRAGWGASGSDRRNRYWLTNDIYISSVYGPIREALYLYHRRGMDLLGTRQEEAFINMLEAIKKVADANDAQPNSIFTIAFMDAKGEEIAKIFRLASPEIRAEAVKALLRVDPNNAKRYNELLKG</sequence>
<gene>
    <name evidence="1" type="ORF">A3SI_11804</name>
</gene>
<reference evidence="1 2" key="1">
    <citation type="submission" date="2012-05" db="EMBL/GenBank/DDBJ databases">
        <title>Genome sequence of Nitritalea halalkaliphila LW7.</title>
        <authorList>
            <person name="Jangir P.K."/>
            <person name="Singh A."/>
            <person name="Shivaji S."/>
            <person name="Sharma R."/>
        </authorList>
    </citation>
    <scope>NUCLEOTIDE SEQUENCE [LARGE SCALE GENOMIC DNA]</scope>
    <source>
        <strain evidence="1 2">LW7</strain>
    </source>
</reference>
<proteinExistence type="predicted"/>